<evidence type="ECO:0000256" key="1">
    <source>
        <dbReference type="SAM" id="MobiDB-lite"/>
    </source>
</evidence>
<gene>
    <name evidence="2" type="ORF">C8F04DRAFT_1230009</name>
</gene>
<keyword evidence="3" id="KW-1185">Reference proteome</keyword>
<sequence>MLVEKQSEAMEVQVWGLVDKWAQRWWRFKQGPEEGTCRKYPEEYITHAYKIQADQDISSPTGAVQLQAVQLRRKLQMRFGVQVWGLLEEPTQIQELSKQKANLGAVVPGLMEMQPGDSSSKMTVGADGRATSDSGNKVTERAASCQRLSAYGGAAQTETVVVMLGQTLQKKL</sequence>
<dbReference type="Proteomes" id="UP001218188">
    <property type="component" value="Unassembled WGS sequence"/>
</dbReference>
<comment type="caution">
    <text evidence="2">The sequence shown here is derived from an EMBL/GenBank/DDBJ whole genome shotgun (WGS) entry which is preliminary data.</text>
</comment>
<dbReference type="AlphaFoldDB" id="A0AAD6T9K0"/>
<proteinExistence type="predicted"/>
<feature type="region of interest" description="Disordered" evidence="1">
    <location>
        <begin position="112"/>
        <end position="137"/>
    </location>
</feature>
<evidence type="ECO:0000313" key="2">
    <source>
        <dbReference type="EMBL" id="KAJ7042364.1"/>
    </source>
</evidence>
<evidence type="ECO:0000313" key="3">
    <source>
        <dbReference type="Proteomes" id="UP001218188"/>
    </source>
</evidence>
<accession>A0AAD6T9K0</accession>
<reference evidence="2" key="1">
    <citation type="submission" date="2023-03" db="EMBL/GenBank/DDBJ databases">
        <title>Massive genome expansion in bonnet fungi (Mycena s.s.) driven by repeated elements and novel gene families across ecological guilds.</title>
        <authorList>
            <consortium name="Lawrence Berkeley National Laboratory"/>
            <person name="Harder C.B."/>
            <person name="Miyauchi S."/>
            <person name="Viragh M."/>
            <person name="Kuo A."/>
            <person name="Thoen E."/>
            <person name="Andreopoulos B."/>
            <person name="Lu D."/>
            <person name="Skrede I."/>
            <person name="Drula E."/>
            <person name="Henrissat B."/>
            <person name="Morin E."/>
            <person name="Kohler A."/>
            <person name="Barry K."/>
            <person name="LaButti K."/>
            <person name="Morin E."/>
            <person name="Salamov A."/>
            <person name="Lipzen A."/>
            <person name="Mereny Z."/>
            <person name="Hegedus B."/>
            <person name="Baldrian P."/>
            <person name="Stursova M."/>
            <person name="Weitz H."/>
            <person name="Taylor A."/>
            <person name="Grigoriev I.V."/>
            <person name="Nagy L.G."/>
            <person name="Martin F."/>
            <person name="Kauserud H."/>
        </authorList>
    </citation>
    <scope>NUCLEOTIDE SEQUENCE</scope>
    <source>
        <strain evidence="2">CBHHK200</strain>
    </source>
</reference>
<organism evidence="2 3">
    <name type="scientific">Mycena alexandri</name>
    <dbReference type="NCBI Taxonomy" id="1745969"/>
    <lineage>
        <taxon>Eukaryota</taxon>
        <taxon>Fungi</taxon>
        <taxon>Dikarya</taxon>
        <taxon>Basidiomycota</taxon>
        <taxon>Agaricomycotina</taxon>
        <taxon>Agaricomycetes</taxon>
        <taxon>Agaricomycetidae</taxon>
        <taxon>Agaricales</taxon>
        <taxon>Marasmiineae</taxon>
        <taxon>Mycenaceae</taxon>
        <taxon>Mycena</taxon>
    </lineage>
</organism>
<name>A0AAD6T9K0_9AGAR</name>
<dbReference type="EMBL" id="JARJCM010000013">
    <property type="protein sequence ID" value="KAJ7042364.1"/>
    <property type="molecule type" value="Genomic_DNA"/>
</dbReference>
<protein>
    <submittedName>
        <fullName evidence="2">Uncharacterized protein</fullName>
    </submittedName>
</protein>